<reference evidence="4" key="2">
    <citation type="submission" date="2022-03" db="EMBL/GenBank/DDBJ databases">
        <title>Draft title - Genomic analysis of global carrot germplasm unveils the trajectory of domestication and the origin of high carotenoid orange carrot.</title>
        <authorList>
            <person name="Iorizzo M."/>
            <person name="Ellison S."/>
            <person name="Senalik D."/>
            <person name="Macko-Podgorni A."/>
            <person name="Grzebelus D."/>
            <person name="Bostan H."/>
            <person name="Rolling W."/>
            <person name="Curaba J."/>
            <person name="Simon P."/>
        </authorList>
    </citation>
    <scope>NUCLEOTIDE SEQUENCE</scope>
    <source>
        <tissue evidence="4">Leaf</tissue>
    </source>
</reference>
<dbReference type="Gramene" id="KZN05696">
    <property type="protein sequence ID" value="KZN05696"/>
    <property type="gene ID" value="DCAR_006533"/>
</dbReference>
<feature type="region of interest" description="Disordered" evidence="2">
    <location>
        <begin position="93"/>
        <end position="118"/>
    </location>
</feature>
<dbReference type="GO" id="GO:0009793">
    <property type="term" value="P:embryo development ending in seed dormancy"/>
    <property type="evidence" value="ECO:0007669"/>
    <property type="project" value="EnsemblPlants"/>
</dbReference>
<dbReference type="GO" id="GO:0036396">
    <property type="term" value="C:RNA N6-methyladenosine methyltransferase complex"/>
    <property type="evidence" value="ECO:0007669"/>
    <property type="project" value="TreeGrafter"/>
</dbReference>
<evidence type="ECO:0000313" key="5">
    <source>
        <dbReference type="Proteomes" id="UP000077755"/>
    </source>
</evidence>
<dbReference type="GO" id="GO:0001510">
    <property type="term" value="P:RNA methylation"/>
    <property type="evidence" value="ECO:0007669"/>
    <property type="project" value="EnsemblPlants"/>
</dbReference>
<dbReference type="PROSITE" id="PS51143">
    <property type="entry name" value="MT_A70"/>
    <property type="match status" value="1"/>
</dbReference>
<organism evidence="3">
    <name type="scientific">Daucus carota subsp. sativus</name>
    <name type="common">Carrot</name>
    <dbReference type="NCBI Taxonomy" id="79200"/>
    <lineage>
        <taxon>Eukaryota</taxon>
        <taxon>Viridiplantae</taxon>
        <taxon>Streptophyta</taxon>
        <taxon>Embryophyta</taxon>
        <taxon>Tracheophyta</taxon>
        <taxon>Spermatophyta</taxon>
        <taxon>Magnoliopsida</taxon>
        <taxon>eudicotyledons</taxon>
        <taxon>Gunneridae</taxon>
        <taxon>Pentapetalae</taxon>
        <taxon>asterids</taxon>
        <taxon>campanulids</taxon>
        <taxon>Apiales</taxon>
        <taxon>Apiaceae</taxon>
        <taxon>Apioideae</taxon>
        <taxon>Scandiceae</taxon>
        <taxon>Daucinae</taxon>
        <taxon>Daucus</taxon>
        <taxon>Daucus sect. Daucus</taxon>
    </lineage>
</organism>
<reference evidence="3" key="1">
    <citation type="journal article" date="2016" name="Nat. Genet.">
        <title>A high-quality carrot genome assembly provides new insights into carotenoid accumulation and asterid genome evolution.</title>
        <authorList>
            <person name="Iorizzo M."/>
            <person name="Ellison S."/>
            <person name="Senalik D."/>
            <person name="Zeng P."/>
            <person name="Satapoomin P."/>
            <person name="Huang J."/>
            <person name="Bowman M."/>
            <person name="Iovene M."/>
            <person name="Sanseverino W."/>
            <person name="Cavagnaro P."/>
            <person name="Yildiz M."/>
            <person name="Macko-Podgorni A."/>
            <person name="Moranska E."/>
            <person name="Grzebelus E."/>
            <person name="Grzebelus D."/>
            <person name="Ashrafi H."/>
            <person name="Zheng Z."/>
            <person name="Cheng S."/>
            <person name="Spooner D."/>
            <person name="Van Deynze A."/>
            <person name="Simon P."/>
        </authorList>
    </citation>
    <scope>NUCLEOTIDE SEQUENCE [LARGE SCALE GENOMIC DNA]</scope>
    <source>
        <tissue evidence="3">Leaf</tissue>
    </source>
</reference>
<dbReference type="Pfam" id="PF05063">
    <property type="entry name" value="MT-A70"/>
    <property type="match status" value="1"/>
</dbReference>
<dbReference type="GO" id="GO:0008168">
    <property type="term" value="F:methyltransferase activity"/>
    <property type="evidence" value="ECO:0007669"/>
    <property type="project" value="TreeGrafter"/>
</dbReference>
<accession>A0A166DUG4</accession>
<evidence type="ECO:0000313" key="3">
    <source>
        <dbReference type="EMBL" id="KZN05696.1"/>
    </source>
</evidence>
<dbReference type="EMBL" id="LNRQ01000002">
    <property type="protein sequence ID" value="KZN05696.1"/>
    <property type="molecule type" value="Genomic_DNA"/>
</dbReference>
<dbReference type="OrthoDB" id="10262526at2759"/>
<evidence type="ECO:0000256" key="2">
    <source>
        <dbReference type="SAM" id="MobiDB-lite"/>
    </source>
</evidence>
<protein>
    <recommendedName>
        <fullName evidence="6">N6-adenosine-methyltransferase MT-A70-like</fullName>
    </recommendedName>
</protein>
<feature type="compositionally biased region" description="Basic and acidic residues" evidence="2">
    <location>
        <begin position="730"/>
        <end position="746"/>
    </location>
</feature>
<dbReference type="AlphaFoldDB" id="A0A166DUG4"/>
<dbReference type="SUPFAM" id="SSF53335">
    <property type="entry name" value="S-adenosyl-L-methionine-dependent methyltransferases"/>
    <property type="match status" value="1"/>
</dbReference>
<dbReference type="Proteomes" id="UP000077755">
    <property type="component" value="Chromosome 2"/>
</dbReference>
<dbReference type="KEGG" id="dcr:108209424"/>
<evidence type="ECO:0000256" key="1">
    <source>
        <dbReference type="PROSITE-ProRule" id="PRU00489"/>
    </source>
</evidence>
<dbReference type="STRING" id="79200.A0A166DUG4"/>
<dbReference type="EMBL" id="CP093344">
    <property type="protein sequence ID" value="WOG88127.1"/>
    <property type="molecule type" value="Genomic_DNA"/>
</dbReference>
<dbReference type="InterPro" id="IPR007757">
    <property type="entry name" value="MT-A70-like"/>
</dbReference>
<sequence length="754" mass="82905">MEDRETEMKEKLESKIGKLHSAQMDLIASLQVQVPDIVSEIDLSLKVISSYGGKPYTPLAKTPLPIPTKPPKIAKTQFKSVLNLKNEVVSQSSGAKQESFKGLSKSNEVPGGGDGERLSLDRIGGGGKSSLSIVRYMVAVCLLERVPFTPIDSSTVLMKLENNVSGSNEEKAALRELGGDSGGIVGVEKALRSIAEENGGVELEEFVVSGKSRVMVVEIDRVRLVKELPESKQQAVKNEGNLSQGQQAATIGGGGGEFNNNNNGMFGMGGPMGRAPDVWMGPGDPHFPGMPPMFPGSGGPGAMMGPRGGPRGMAGMMMHRPPMGPNGQFGGPSPTSIKPRSEEDDLKDLEALLNKKSFKEMQKSKTGEELLDLIHRPTAKETAVAAKFKSKGGSQVKEYCSALTKEDCRRQSGSFFACEKVHFRRIIAPHTDVNLGDCSFLDTCRHMKTCKYVHYELDSTPDISQVMMGIPQKTLKPQRAEYCSEVELGESQWINCDIRNFRMDILGQYGVIMADPPWDIHMELPYGTMADDEMRTLNVPALQTDGLIFLWVTGRAMELGRECLELWGYKRVEEIIWVKTNQLQRIIRTGRTGHWLNHSKEHCLVGIKGDPIVNRNIDTDVIVAEVRETSRKPDEMYPMLERISPRTRKLELFARMHNTHAGWMSLGNQLNGVRLVDEGLRARFKAAYPEVEVQPQSPPRASAMEVDSSAPQPRNMFKGGESTSTSAQFADDRAPEAAYAPDKKPVNVDAEMTS</sequence>
<proteinExistence type="inferred from homology"/>
<keyword evidence="5" id="KW-1185">Reference proteome</keyword>
<evidence type="ECO:0000313" key="4">
    <source>
        <dbReference type="EMBL" id="WOG88127.1"/>
    </source>
</evidence>
<gene>
    <name evidence="3" type="ORF">DCAR_006533</name>
    <name evidence="4" type="ORF">DCAR_0207361</name>
</gene>
<dbReference type="PANTHER" id="PTHR12829:SF2">
    <property type="entry name" value="N6-ADENOSINE-METHYLTRANSFERASE MT-A70-LIKE"/>
    <property type="match status" value="1"/>
</dbReference>
<dbReference type="SMR" id="A0A166DUG4"/>
<dbReference type="PANTHER" id="PTHR12829">
    <property type="entry name" value="N6-ADENOSINE-METHYLTRANSFERASE"/>
    <property type="match status" value="1"/>
</dbReference>
<dbReference type="GO" id="GO:0016607">
    <property type="term" value="C:nuclear speck"/>
    <property type="evidence" value="ECO:0007669"/>
    <property type="project" value="EnsemblPlants"/>
</dbReference>
<dbReference type="OMA" id="PESAQYQ"/>
<name>A0A166DUG4_DAUCS</name>
<feature type="region of interest" description="Disordered" evidence="2">
    <location>
        <begin position="691"/>
        <end position="754"/>
    </location>
</feature>
<dbReference type="InterPro" id="IPR029063">
    <property type="entry name" value="SAM-dependent_MTases_sf"/>
</dbReference>
<evidence type="ECO:0008006" key="6">
    <source>
        <dbReference type="Google" id="ProtNLM"/>
    </source>
</evidence>
<comment type="similarity">
    <text evidence="1">Belongs to the MT-A70-like family.</text>
</comment>